<dbReference type="InterPro" id="IPR032528">
    <property type="entry name" value="Ribosom_S30AE_C"/>
</dbReference>
<protein>
    <recommendedName>
        <fullName evidence="1">Sigma 54 modulation/S30EA ribosomal protein C-terminal domain-containing protein</fullName>
    </recommendedName>
</protein>
<dbReference type="EMBL" id="CP059399">
    <property type="protein sequence ID" value="QLY33797.1"/>
    <property type="molecule type" value="Genomic_DNA"/>
</dbReference>
<feature type="domain" description="Sigma 54 modulation/S30EA ribosomal protein C-terminal" evidence="1">
    <location>
        <begin position="129"/>
        <end position="173"/>
    </location>
</feature>
<dbReference type="Pfam" id="PF16321">
    <property type="entry name" value="Ribosom_S30AE_C"/>
    <property type="match status" value="1"/>
</dbReference>
<gene>
    <name evidence="2" type="ORF">H0264_17550</name>
</gene>
<dbReference type="AlphaFoldDB" id="A0A7D6VIN4"/>
<name>A0A7D6VIN4_9NOCA</name>
<sequence length="275" mass="30053">MGAVDVWTSGIDPDFVVTTCGPVPSAEVTRVVRGLGRILRRHGVEGPVRARLHWPDTAAGPDDHDESAVVQVATRALGKAYRVQVTGPGRFASTFALERLDLRLSCPPDELSRSWPDPARPVLARVSPQRPIVRRKDCHLQVATPAAAARVLDSMDYDAHLFIDADTGADAVVCWTGPLGVRTVRQQRDAVPALLDDEAAERLCRGGLPYLFFTDPDTRRGRLLYRRVDGDLTLVTASGSEERMRERERGLQPRVIAACVRRALPSGVGVVEKLA</sequence>
<dbReference type="RefSeq" id="WP_181584961.1">
    <property type="nucleotide sequence ID" value="NZ_CP059399.1"/>
</dbReference>
<organism evidence="2 3">
    <name type="scientific">Nocardia huaxiensis</name>
    <dbReference type="NCBI Taxonomy" id="2755382"/>
    <lineage>
        <taxon>Bacteria</taxon>
        <taxon>Bacillati</taxon>
        <taxon>Actinomycetota</taxon>
        <taxon>Actinomycetes</taxon>
        <taxon>Mycobacteriales</taxon>
        <taxon>Nocardiaceae</taxon>
        <taxon>Nocardia</taxon>
    </lineage>
</organism>
<dbReference type="Gene3D" id="3.30.505.50">
    <property type="entry name" value="Sigma 54 modulation/S30EA ribosomal protein, C-terminal domain"/>
    <property type="match status" value="1"/>
</dbReference>
<proteinExistence type="predicted"/>
<dbReference type="Proteomes" id="UP000515512">
    <property type="component" value="Chromosome"/>
</dbReference>
<keyword evidence="3" id="KW-1185">Reference proteome</keyword>
<accession>A0A7D6VIN4</accession>
<dbReference type="InterPro" id="IPR038416">
    <property type="entry name" value="Ribosom_S30AE_C_sf"/>
</dbReference>
<reference evidence="2 3" key="1">
    <citation type="submission" date="2020-07" db="EMBL/GenBank/DDBJ databases">
        <authorList>
            <person name="Zhuang K."/>
            <person name="Ran Y."/>
        </authorList>
    </citation>
    <scope>NUCLEOTIDE SEQUENCE [LARGE SCALE GENOMIC DNA]</scope>
    <source>
        <strain evidence="2 3">WCH-YHL-001</strain>
    </source>
</reference>
<evidence type="ECO:0000259" key="1">
    <source>
        <dbReference type="Pfam" id="PF16321"/>
    </source>
</evidence>
<evidence type="ECO:0000313" key="2">
    <source>
        <dbReference type="EMBL" id="QLY33797.1"/>
    </source>
</evidence>
<evidence type="ECO:0000313" key="3">
    <source>
        <dbReference type="Proteomes" id="UP000515512"/>
    </source>
</evidence>
<dbReference type="KEGG" id="nhu:H0264_17550"/>